<dbReference type="GO" id="GO:0042393">
    <property type="term" value="F:histone binding"/>
    <property type="evidence" value="ECO:0007669"/>
    <property type="project" value="TreeGrafter"/>
</dbReference>
<dbReference type="Proteomes" id="UP001177023">
    <property type="component" value="Unassembled WGS sequence"/>
</dbReference>
<dbReference type="AlphaFoldDB" id="A0AA36CSE6"/>
<gene>
    <name evidence="8" type="ORF">MSPICULIGERA_LOCUS11812</name>
</gene>
<dbReference type="GO" id="GO:0045892">
    <property type="term" value="P:negative regulation of DNA-templated transcription"/>
    <property type="evidence" value="ECO:0007669"/>
    <property type="project" value="TreeGrafter"/>
</dbReference>
<feature type="domain" description="SLED" evidence="7">
    <location>
        <begin position="388"/>
        <end position="496"/>
    </location>
</feature>
<keyword evidence="2" id="KW-0678">Repressor</keyword>
<dbReference type="PROSITE" id="PS51079">
    <property type="entry name" value="MBT"/>
    <property type="match status" value="2"/>
</dbReference>
<comment type="caution">
    <text evidence="8">The sequence shown here is derived from an EMBL/GenBank/DDBJ whole genome shotgun (WGS) entry which is preliminary data.</text>
</comment>
<evidence type="ECO:0000256" key="6">
    <source>
        <dbReference type="SAM" id="MobiDB-lite"/>
    </source>
</evidence>
<evidence type="ECO:0000256" key="1">
    <source>
        <dbReference type="ARBA" id="ARBA00004123"/>
    </source>
</evidence>
<proteinExistence type="predicted"/>
<dbReference type="SUPFAM" id="SSF47769">
    <property type="entry name" value="SAM/Pointed domain"/>
    <property type="match status" value="1"/>
</dbReference>
<dbReference type="Pfam" id="PF12140">
    <property type="entry name" value="SLED"/>
    <property type="match status" value="1"/>
</dbReference>
<keyword evidence="4" id="KW-0539">Nucleus</keyword>
<keyword evidence="3" id="KW-0677">Repeat</keyword>
<feature type="repeat" description="MBT" evidence="5">
    <location>
        <begin position="137"/>
        <end position="239"/>
    </location>
</feature>
<dbReference type="PANTHER" id="PTHR12247">
    <property type="entry name" value="POLYCOMB GROUP PROTEIN"/>
    <property type="match status" value="1"/>
</dbReference>
<dbReference type="SUPFAM" id="SSF63748">
    <property type="entry name" value="Tudor/PWWP/MBT"/>
    <property type="match status" value="2"/>
</dbReference>
<dbReference type="Pfam" id="PF02820">
    <property type="entry name" value="MBT"/>
    <property type="match status" value="2"/>
</dbReference>
<feature type="compositionally biased region" description="Low complexity" evidence="6">
    <location>
        <begin position="263"/>
        <end position="280"/>
    </location>
</feature>
<dbReference type="Gene3D" id="3.90.1150.190">
    <property type="entry name" value="SLED domain"/>
    <property type="match status" value="1"/>
</dbReference>
<protein>
    <recommendedName>
        <fullName evidence="7">SLED domain-containing protein</fullName>
    </recommendedName>
</protein>
<evidence type="ECO:0000256" key="3">
    <source>
        <dbReference type="ARBA" id="ARBA00022737"/>
    </source>
</evidence>
<evidence type="ECO:0000256" key="2">
    <source>
        <dbReference type="ARBA" id="ARBA00022491"/>
    </source>
</evidence>
<dbReference type="InterPro" id="IPR013761">
    <property type="entry name" value="SAM/pointed_sf"/>
</dbReference>
<evidence type="ECO:0000313" key="8">
    <source>
        <dbReference type="EMBL" id="CAJ0573454.1"/>
    </source>
</evidence>
<dbReference type="GO" id="GO:0005634">
    <property type="term" value="C:nucleus"/>
    <property type="evidence" value="ECO:0007669"/>
    <property type="project" value="UniProtKB-SubCell"/>
</dbReference>
<feature type="non-terminal residue" evidence="8">
    <location>
        <position position="1"/>
    </location>
</feature>
<organism evidence="8 9">
    <name type="scientific">Mesorhabditis spiculigera</name>
    <dbReference type="NCBI Taxonomy" id="96644"/>
    <lineage>
        <taxon>Eukaryota</taxon>
        <taxon>Metazoa</taxon>
        <taxon>Ecdysozoa</taxon>
        <taxon>Nematoda</taxon>
        <taxon>Chromadorea</taxon>
        <taxon>Rhabditida</taxon>
        <taxon>Rhabditina</taxon>
        <taxon>Rhabditomorpha</taxon>
        <taxon>Rhabditoidea</taxon>
        <taxon>Rhabditidae</taxon>
        <taxon>Mesorhabditinae</taxon>
        <taxon>Mesorhabditis</taxon>
    </lineage>
</organism>
<feature type="region of interest" description="Disordered" evidence="6">
    <location>
        <begin position="247"/>
        <end position="364"/>
    </location>
</feature>
<dbReference type="SMART" id="SM00561">
    <property type="entry name" value="MBT"/>
    <property type="match status" value="2"/>
</dbReference>
<reference evidence="8" key="1">
    <citation type="submission" date="2023-06" db="EMBL/GenBank/DDBJ databases">
        <authorList>
            <person name="Delattre M."/>
        </authorList>
    </citation>
    <scope>NUCLEOTIDE SEQUENCE</scope>
    <source>
        <strain evidence="8">AF72</strain>
    </source>
</reference>
<dbReference type="Gene3D" id="1.10.150.50">
    <property type="entry name" value="Transcription Factor, Ets-1"/>
    <property type="match status" value="1"/>
</dbReference>
<sequence>MADVQPDTVAEENGGNENKKSTVEVKTEPETFSWDSYLKEFNATAAPSRAFYQSEEPPRNDFEVGALLTVPDAKGGNMPCLGSVQAVSGRWIFIRLEGTDNSDDHWVMCDDTEIAPIGEETLLNPPVGFRISLRTFHSWKDKMLTTHHLARPEWFRPIDKKFRPPKCLFEEGQKLEVMDTKNFCGQPYVATIVKVSQNGQLQIHFDGWASSYDIEQHFQSRNLFPVGWSARAGLEVAAMSMHTLRAEARRTQAKSQKKTQSVSPTSIPTQKPSPQPTTQKRPAAPSMQRLSDVGANPTNRPGVPAKIKCVAPRVPPARPSVESRKTETPTEDVEQDVKPPRQKSVSPALGLLNPRHSTIPKAPDGKGIQAADVLLSCGDSVPVIQRSMVVHINRNCHPGQYLDPKRLAELPKAIGPLSIHHVVREATQQLINCGIEQALVYRRVEAGAVTILSVSAQVQGFTHVRFIPIVKNVSVAWNYLRKLTAKLGCCPNLYSDSPLPCTQCQSKNNANENLKVKVEDTIFADTTESPTPNQTSQPFVEWSVDKLQEEMRGKFDANIVETFKEHMIDGRALALLNFETIKNHMDIPTGPALKLDGYIKSLKGQSA</sequence>
<keyword evidence="9" id="KW-1185">Reference proteome</keyword>
<feature type="compositionally biased region" description="Basic and acidic residues" evidence="6">
    <location>
        <begin position="17"/>
        <end position="27"/>
    </location>
</feature>
<comment type="subcellular location">
    <subcellularLocation>
        <location evidence="1">Nucleus</location>
    </subcellularLocation>
</comment>
<feature type="repeat" description="MBT" evidence="5">
    <location>
        <begin position="32"/>
        <end position="130"/>
    </location>
</feature>
<dbReference type="EMBL" id="CATQJA010002619">
    <property type="protein sequence ID" value="CAJ0573454.1"/>
    <property type="molecule type" value="Genomic_DNA"/>
</dbReference>
<evidence type="ECO:0000259" key="7">
    <source>
        <dbReference type="Pfam" id="PF12140"/>
    </source>
</evidence>
<dbReference type="PANTHER" id="PTHR12247:SF132">
    <property type="entry name" value="POLYCOMB PROTEIN SCM"/>
    <property type="match status" value="1"/>
</dbReference>
<accession>A0AA36CSE6</accession>
<evidence type="ECO:0000313" key="9">
    <source>
        <dbReference type="Proteomes" id="UP001177023"/>
    </source>
</evidence>
<feature type="region of interest" description="Disordered" evidence="6">
    <location>
        <begin position="1"/>
        <end position="27"/>
    </location>
</feature>
<evidence type="ECO:0000256" key="5">
    <source>
        <dbReference type="PROSITE-ProRule" id="PRU00459"/>
    </source>
</evidence>
<dbReference type="InterPro" id="IPR004092">
    <property type="entry name" value="Mbt"/>
</dbReference>
<name>A0AA36CSE6_9BILA</name>
<dbReference type="Gene3D" id="2.30.30.140">
    <property type="match status" value="2"/>
</dbReference>
<evidence type="ECO:0000256" key="4">
    <source>
        <dbReference type="ARBA" id="ARBA00023242"/>
    </source>
</evidence>
<dbReference type="GO" id="GO:0003682">
    <property type="term" value="F:chromatin binding"/>
    <property type="evidence" value="ECO:0007669"/>
    <property type="project" value="TreeGrafter"/>
</dbReference>
<dbReference type="InterPro" id="IPR021987">
    <property type="entry name" value="SLED"/>
</dbReference>
<dbReference type="InterPro" id="IPR038348">
    <property type="entry name" value="SLED_sf"/>
</dbReference>
<dbReference type="InterPro" id="IPR050548">
    <property type="entry name" value="PcG_chromatin_remod_factors"/>
</dbReference>